<proteinExistence type="predicted"/>
<dbReference type="EMBL" id="DF845394">
    <property type="protein sequence ID" value="GAT49237.1"/>
    <property type="molecule type" value="Genomic_DNA"/>
</dbReference>
<sequence length="379" mass="42118">MAPLSLLERGRARAAAAQQRTSDLGLPPSSPSATPRSTSPVRSTDNDEQDLPPPALSRAVARVPNLVPLGQRSAKRLKLTPSSEQELLRICEASASAHYPFERQILQTAVTLKVKDDLDEMRAAMEKSKAQEFKLSADVKPEIRKFSRGFLLDPTVHFYEGNLAETVVAVMQKEKIAHIPSKDASKSVRSEFLSVVRHQISVDKNHIKSELEESLKRGAENADLASVVSRIVSTWGAESPITLKLLWRFGLMRVFLTDDEAKGRKYWGAIDKELHTLRSDEDAGVYVYSLQENFESDVEKYGKLSSDVELENDVGPHSAKWLQRVQKLAPRVENVKVTNPNGAGRKRTVRELSDIEEEEAAGEKENEPPVTADDENGTD</sequence>
<accession>A0ABQ0LFD3</accession>
<name>A0ABQ0LFD3_MYCCL</name>
<feature type="compositionally biased region" description="Low complexity" evidence="1">
    <location>
        <begin position="31"/>
        <end position="43"/>
    </location>
</feature>
<feature type="region of interest" description="Disordered" evidence="1">
    <location>
        <begin position="337"/>
        <end position="379"/>
    </location>
</feature>
<gene>
    <name evidence="2" type="ORF">MCHLO_06563</name>
</gene>
<reference evidence="2" key="1">
    <citation type="submission" date="2014-09" db="EMBL/GenBank/DDBJ databases">
        <title>Genome sequence of the luminous mushroom Mycena chlorophos for searching fungal bioluminescence genes.</title>
        <authorList>
            <person name="Tanaka Y."/>
            <person name="Kasuga D."/>
            <person name="Oba Y."/>
            <person name="Hase S."/>
            <person name="Sato K."/>
            <person name="Oba Y."/>
            <person name="Sakakibara Y."/>
        </authorList>
    </citation>
    <scope>NUCLEOTIDE SEQUENCE</scope>
</reference>
<dbReference type="Proteomes" id="UP000815677">
    <property type="component" value="Unassembled WGS sequence"/>
</dbReference>
<keyword evidence="3" id="KW-1185">Reference proteome</keyword>
<evidence type="ECO:0000313" key="3">
    <source>
        <dbReference type="Proteomes" id="UP000815677"/>
    </source>
</evidence>
<feature type="region of interest" description="Disordered" evidence="1">
    <location>
        <begin position="1"/>
        <end position="58"/>
    </location>
</feature>
<organism evidence="2 3">
    <name type="scientific">Mycena chlorophos</name>
    <name type="common">Agaric fungus</name>
    <name type="synonym">Agaricus chlorophos</name>
    <dbReference type="NCBI Taxonomy" id="658473"/>
    <lineage>
        <taxon>Eukaryota</taxon>
        <taxon>Fungi</taxon>
        <taxon>Dikarya</taxon>
        <taxon>Basidiomycota</taxon>
        <taxon>Agaricomycotina</taxon>
        <taxon>Agaricomycetes</taxon>
        <taxon>Agaricomycetidae</taxon>
        <taxon>Agaricales</taxon>
        <taxon>Marasmiineae</taxon>
        <taxon>Mycenaceae</taxon>
        <taxon>Mycena</taxon>
    </lineage>
</organism>
<protein>
    <submittedName>
        <fullName evidence="2">Uncharacterized protein</fullName>
    </submittedName>
</protein>
<evidence type="ECO:0000256" key="1">
    <source>
        <dbReference type="SAM" id="MobiDB-lite"/>
    </source>
</evidence>
<evidence type="ECO:0000313" key="2">
    <source>
        <dbReference type="EMBL" id="GAT49237.1"/>
    </source>
</evidence>